<comment type="caution">
    <text evidence="13">The sequence shown here is derived from an EMBL/GenBank/DDBJ whole genome shotgun (WGS) entry which is preliminary data.</text>
</comment>
<evidence type="ECO:0000256" key="3">
    <source>
        <dbReference type="ARBA" id="ARBA00011262"/>
    </source>
</evidence>
<feature type="transmembrane region" description="Helical" evidence="12">
    <location>
        <begin position="159"/>
        <end position="181"/>
    </location>
</feature>
<keyword evidence="9 12" id="KW-0472">Membrane</keyword>
<feature type="transmembrane region" description="Helical" evidence="12">
    <location>
        <begin position="16"/>
        <end position="36"/>
    </location>
</feature>
<dbReference type="Proteomes" id="UP000005508">
    <property type="component" value="Unassembled WGS sequence"/>
</dbReference>
<evidence type="ECO:0000256" key="9">
    <source>
        <dbReference type="ARBA" id="ARBA00023136"/>
    </source>
</evidence>
<evidence type="ECO:0000256" key="2">
    <source>
        <dbReference type="ARBA" id="ARBA00007942"/>
    </source>
</evidence>
<feature type="transmembrane region" description="Helical" evidence="12">
    <location>
        <begin position="248"/>
        <end position="277"/>
    </location>
</feature>
<keyword evidence="8 12" id="KW-1133">Transmembrane helix</keyword>
<dbReference type="NCBIfam" id="NF011961">
    <property type="entry name" value="PRK15432.1"/>
    <property type="match status" value="1"/>
</dbReference>
<dbReference type="CDD" id="cd06579">
    <property type="entry name" value="TM_PBP1_transp_AraH_like"/>
    <property type="match status" value="1"/>
</dbReference>
<accession>G4A7X8</accession>
<proteinExistence type="inferred from homology"/>
<evidence type="ECO:0000256" key="11">
    <source>
        <dbReference type="ARBA" id="ARBA00039382"/>
    </source>
</evidence>
<feature type="transmembrane region" description="Helical" evidence="12">
    <location>
        <begin position="43"/>
        <end position="63"/>
    </location>
</feature>
<organism evidence="13 14">
    <name type="scientific">Aggregatibacter actinomycetemcomitans serotype e str. SC1083</name>
    <dbReference type="NCBI Taxonomy" id="907488"/>
    <lineage>
        <taxon>Bacteria</taxon>
        <taxon>Pseudomonadati</taxon>
        <taxon>Pseudomonadota</taxon>
        <taxon>Gammaproteobacteria</taxon>
        <taxon>Pasteurellales</taxon>
        <taxon>Pasteurellaceae</taxon>
        <taxon>Aggregatibacter</taxon>
    </lineage>
</organism>
<evidence type="ECO:0000256" key="10">
    <source>
        <dbReference type="ARBA" id="ARBA00025439"/>
    </source>
</evidence>
<dbReference type="AlphaFoldDB" id="G4A7X8"/>
<dbReference type="EMBL" id="AEJM01000016">
    <property type="protein sequence ID" value="EGY34532.1"/>
    <property type="molecule type" value="Genomic_DNA"/>
</dbReference>
<keyword evidence="5" id="KW-1003">Cell membrane</keyword>
<protein>
    <recommendedName>
        <fullName evidence="11">Autoinducer 2 import system permease protein LsrC</fullName>
    </recommendedName>
</protein>
<evidence type="ECO:0000313" key="13">
    <source>
        <dbReference type="EMBL" id="EGY34532.1"/>
    </source>
</evidence>
<keyword evidence="6" id="KW-0997">Cell inner membrane</keyword>
<evidence type="ECO:0000256" key="4">
    <source>
        <dbReference type="ARBA" id="ARBA00022448"/>
    </source>
</evidence>
<feature type="transmembrane region" description="Helical" evidence="12">
    <location>
        <begin position="119"/>
        <end position="139"/>
    </location>
</feature>
<comment type="similarity">
    <text evidence="2">Belongs to the binding-protein-dependent transport system permease family. AraH/RbsC subfamily.</text>
</comment>
<feature type="transmembrane region" description="Helical" evidence="12">
    <location>
        <begin position="212"/>
        <end position="236"/>
    </location>
</feature>
<keyword evidence="7 12" id="KW-0812">Transmembrane</keyword>
<dbReference type="Pfam" id="PF02653">
    <property type="entry name" value="BPD_transp_2"/>
    <property type="match status" value="1"/>
</dbReference>
<dbReference type="PATRIC" id="fig|907488.3.peg.912"/>
<evidence type="ECO:0000256" key="6">
    <source>
        <dbReference type="ARBA" id="ARBA00022519"/>
    </source>
</evidence>
<sequence>MMGKLILKLIQDNRELTILIAIGLLFLLLGFVGNGFHLQTLSMVFNSAQIVILLAIGATFVILTRNIDVSVGSTMGLCAVIVGSLLNAGYGLSSAFLITLCCGLAAGLLNGVLVTTLRILAIVATLGTLGLYKGIMLLITGGKWIEGLPQQLKTLSEPVFLHISPIGWILIILILATYYFLTKLPAGRNFYAVGDNLQGALQLGVRIDQVRIVAFAINGMMAAIAGIVFASQIGFVPNSTGNGLEMKAIAACVLGGISLLGGAGNLIGAVLGAYFLIQIDTILVLLKVPAYWNNFVAGIVLLAVLVFDGRIRVMIANNLKLQRYARFLKAESVNGIDVKVRSK</sequence>
<comment type="function">
    <text evidence="10">Part of the ABC transporter complex LsrABCD involved in autoinducer 2 (AI-2) import. Probably responsible for the translocation of the substrate across the membrane.</text>
</comment>
<evidence type="ECO:0000256" key="8">
    <source>
        <dbReference type="ARBA" id="ARBA00022989"/>
    </source>
</evidence>
<dbReference type="PANTHER" id="PTHR32196:SF29">
    <property type="entry name" value="AUTOINDUCER 2 IMPORT SYSTEM PERMEASE PROTEIN LSRC"/>
    <property type="match status" value="1"/>
</dbReference>
<evidence type="ECO:0000256" key="5">
    <source>
        <dbReference type="ARBA" id="ARBA00022475"/>
    </source>
</evidence>
<evidence type="ECO:0000256" key="1">
    <source>
        <dbReference type="ARBA" id="ARBA00004429"/>
    </source>
</evidence>
<evidence type="ECO:0000256" key="12">
    <source>
        <dbReference type="SAM" id="Phobius"/>
    </source>
</evidence>
<dbReference type="GO" id="GO:0022857">
    <property type="term" value="F:transmembrane transporter activity"/>
    <property type="evidence" value="ECO:0007669"/>
    <property type="project" value="InterPro"/>
</dbReference>
<comment type="subunit">
    <text evidence="3">The complex is composed of two ATP-binding proteins (LsrA), two transmembrane proteins (LsrC and LsrD) and a solute-binding protein (LsrB).</text>
</comment>
<dbReference type="InterPro" id="IPR001851">
    <property type="entry name" value="ABC_transp_permease"/>
</dbReference>
<name>G4A7X8_AGGAC</name>
<feature type="transmembrane region" description="Helical" evidence="12">
    <location>
        <begin position="289"/>
        <end position="307"/>
    </location>
</feature>
<gene>
    <name evidence="13" type="ORF">SC1083_0924</name>
</gene>
<reference evidence="13 14" key="1">
    <citation type="submission" date="2010-10" db="EMBL/GenBank/DDBJ databases">
        <authorList>
            <person name="Chen C."/>
            <person name="Kittichotirat W."/>
            <person name="Asikainen S."/>
            <person name="Bumgarner R."/>
        </authorList>
    </citation>
    <scope>NUCLEOTIDE SEQUENCE [LARGE SCALE GENOMIC DNA]</scope>
    <source>
        <strain evidence="13 14">SC1083</strain>
    </source>
</reference>
<feature type="transmembrane region" description="Helical" evidence="12">
    <location>
        <begin position="95"/>
        <end position="113"/>
    </location>
</feature>
<keyword evidence="4" id="KW-0813">Transport</keyword>
<dbReference type="GO" id="GO:0005886">
    <property type="term" value="C:plasma membrane"/>
    <property type="evidence" value="ECO:0007669"/>
    <property type="project" value="UniProtKB-SubCell"/>
</dbReference>
<dbReference type="PANTHER" id="PTHR32196">
    <property type="entry name" value="ABC TRANSPORTER PERMEASE PROTEIN YPHD-RELATED-RELATED"/>
    <property type="match status" value="1"/>
</dbReference>
<feature type="transmembrane region" description="Helical" evidence="12">
    <location>
        <begin position="69"/>
        <end position="88"/>
    </location>
</feature>
<evidence type="ECO:0000313" key="14">
    <source>
        <dbReference type="Proteomes" id="UP000005508"/>
    </source>
</evidence>
<comment type="subcellular location">
    <subcellularLocation>
        <location evidence="1">Cell inner membrane</location>
        <topology evidence="1">Multi-pass membrane protein</topology>
    </subcellularLocation>
</comment>
<evidence type="ECO:0000256" key="7">
    <source>
        <dbReference type="ARBA" id="ARBA00022692"/>
    </source>
</evidence>